<protein>
    <submittedName>
        <fullName evidence="1">Uncharacterized protein</fullName>
    </submittedName>
</protein>
<sequence>MPHQVPPSSVCALSADVGRTWVSLSGKISGRRSERGRPQGIGALWHPGSPRCCPWTEEADGRLPVACFVGDPHSSRLGQQDRAPAQLHVAQAIRGEWDPTEAFKFVWSRSQALRWGQLLCGTPPHTKCALDDRHPPRSPTWAPRQGTLPGQQMSASCRVVQGNICHPRWPRGQARLSRRFKPQRLVPSKKEYKRGPSPLQVSMWGLEAQVPVVRPIGPPVLEDASHMSGVHERGGEGVCMPSVA</sequence>
<evidence type="ECO:0000313" key="1">
    <source>
        <dbReference type="EMBL" id="KAJ1160904.1"/>
    </source>
</evidence>
<dbReference type="Proteomes" id="UP001066276">
    <property type="component" value="Chromosome 4_2"/>
</dbReference>
<evidence type="ECO:0000313" key="2">
    <source>
        <dbReference type="Proteomes" id="UP001066276"/>
    </source>
</evidence>
<keyword evidence="2" id="KW-1185">Reference proteome</keyword>
<organism evidence="1 2">
    <name type="scientific">Pleurodeles waltl</name>
    <name type="common">Iberian ribbed newt</name>
    <dbReference type="NCBI Taxonomy" id="8319"/>
    <lineage>
        <taxon>Eukaryota</taxon>
        <taxon>Metazoa</taxon>
        <taxon>Chordata</taxon>
        <taxon>Craniata</taxon>
        <taxon>Vertebrata</taxon>
        <taxon>Euteleostomi</taxon>
        <taxon>Amphibia</taxon>
        <taxon>Batrachia</taxon>
        <taxon>Caudata</taxon>
        <taxon>Salamandroidea</taxon>
        <taxon>Salamandridae</taxon>
        <taxon>Pleurodelinae</taxon>
        <taxon>Pleurodeles</taxon>
    </lineage>
</organism>
<proteinExistence type="predicted"/>
<gene>
    <name evidence="1" type="ORF">NDU88_001394</name>
</gene>
<accession>A0AAV7S781</accession>
<dbReference type="AlphaFoldDB" id="A0AAV7S781"/>
<reference evidence="1" key="1">
    <citation type="journal article" date="2022" name="bioRxiv">
        <title>Sequencing and chromosome-scale assembly of the giantPleurodeles waltlgenome.</title>
        <authorList>
            <person name="Brown T."/>
            <person name="Elewa A."/>
            <person name="Iarovenko S."/>
            <person name="Subramanian E."/>
            <person name="Araus A.J."/>
            <person name="Petzold A."/>
            <person name="Susuki M."/>
            <person name="Suzuki K.-i.T."/>
            <person name="Hayashi T."/>
            <person name="Toyoda A."/>
            <person name="Oliveira C."/>
            <person name="Osipova E."/>
            <person name="Leigh N.D."/>
            <person name="Simon A."/>
            <person name="Yun M.H."/>
        </authorList>
    </citation>
    <scope>NUCLEOTIDE SEQUENCE</scope>
    <source>
        <strain evidence="1">20211129_DDA</strain>
        <tissue evidence="1">Liver</tissue>
    </source>
</reference>
<name>A0AAV7S781_PLEWA</name>
<dbReference type="EMBL" id="JANPWB010000008">
    <property type="protein sequence ID" value="KAJ1160904.1"/>
    <property type="molecule type" value="Genomic_DNA"/>
</dbReference>
<comment type="caution">
    <text evidence="1">The sequence shown here is derived from an EMBL/GenBank/DDBJ whole genome shotgun (WGS) entry which is preliminary data.</text>
</comment>